<proteinExistence type="predicted"/>
<keyword evidence="1" id="KW-1133">Transmembrane helix</keyword>
<organism evidence="2">
    <name type="scientific">Panicum hallii</name>
    <dbReference type="NCBI Taxonomy" id="206008"/>
    <lineage>
        <taxon>Eukaryota</taxon>
        <taxon>Viridiplantae</taxon>
        <taxon>Streptophyta</taxon>
        <taxon>Embryophyta</taxon>
        <taxon>Tracheophyta</taxon>
        <taxon>Spermatophyta</taxon>
        <taxon>Magnoliopsida</taxon>
        <taxon>Liliopsida</taxon>
        <taxon>Poales</taxon>
        <taxon>Poaceae</taxon>
        <taxon>PACMAD clade</taxon>
        <taxon>Panicoideae</taxon>
        <taxon>Panicodae</taxon>
        <taxon>Paniceae</taxon>
        <taxon>Panicinae</taxon>
        <taxon>Panicum</taxon>
        <taxon>Panicum sect. Panicum</taxon>
    </lineage>
</organism>
<dbReference type="AlphaFoldDB" id="A0A2S3GTH5"/>
<sequence length="91" mass="9997">MGFPVLVPFQGSEDCHRHLKIMGDLSQCALPVAKAPYAAGSGDGMQHPLFRSSEGVPFLFFCFPSALLPISLHWIMSGIKVFCVSRERKTT</sequence>
<protein>
    <submittedName>
        <fullName evidence="2">Uncharacterized protein</fullName>
    </submittedName>
</protein>
<dbReference type="Gramene" id="PAN08383">
    <property type="protein sequence ID" value="PAN08383"/>
    <property type="gene ID" value="PAHAL_1G409400"/>
</dbReference>
<dbReference type="Proteomes" id="UP000243499">
    <property type="component" value="Chromosome 1"/>
</dbReference>
<reference evidence="2" key="1">
    <citation type="submission" date="2018-04" db="EMBL/GenBank/DDBJ databases">
        <title>WGS assembly of Panicum hallii.</title>
        <authorList>
            <person name="Lovell J."/>
            <person name="Jenkins J."/>
            <person name="Lowry D."/>
            <person name="Mamidi S."/>
            <person name="Sreedasyam A."/>
            <person name="Weng X."/>
            <person name="Barry K."/>
            <person name="Bonette J."/>
            <person name="Campitelli B."/>
            <person name="Daum C."/>
            <person name="Gordon S."/>
            <person name="Gould B."/>
            <person name="Lipzen A."/>
            <person name="Macqueen A."/>
            <person name="Palacio-Mejia J."/>
            <person name="Plott C."/>
            <person name="Shakirov E."/>
            <person name="Shu S."/>
            <person name="Yoshinaga Y."/>
            <person name="Zane M."/>
            <person name="Rokhsar D."/>
            <person name="Grimwood J."/>
            <person name="Schmutz J."/>
            <person name="Juenger T."/>
        </authorList>
    </citation>
    <scope>NUCLEOTIDE SEQUENCE [LARGE SCALE GENOMIC DNA]</scope>
    <source>
        <strain evidence="2">FIL2</strain>
    </source>
</reference>
<gene>
    <name evidence="2" type="ORF">PAHAL_1G409400</name>
</gene>
<name>A0A2S3GTH5_9POAL</name>
<dbReference type="EMBL" id="CM008046">
    <property type="protein sequence ID" value="PAN08383.1"/>
    <property type="molecule type" value="Genomic_DNA"/>
</dbReference>
<evidence type="ECO:0000256" key="1">
    <source>
        <dbReference type="SAM" id="Phobius"/>
    </source>
</evidence>
<evidence type="ECO:0000313" key="2">
    <source>
        <dbReference type="EMBL" id="PAN08383.1"/>
    </source>
</evidence>
<keyword evidence="1" id="KW-0812">Transmembrane</keyword>
<keyword evidence="1" id="KW-0472">Membrane</keyword>
<feature type="transmembrane region" description="Helical" evidence="1">
    <location>
        <begin position="58"/>
        <end position="79"/>
    </location>
</feature>
<accession>A0A2S3GTH5</accession>